<comment type="caution">
    <text evidence="1">The sequence shown here is derived from an EMBL/GenBank/DDBJ whole genome shotgun (WGS) entry which is preliminary data.</text>
</comment>
<evidence type="ECO:0000313" key="2">
    <source>
        <dbReference type="Proteomes" id="UP000241167"/>
    </source>
</evidence>
<sequence length="103" mass="11650">MSDGIEGVDENPEALLTERELVELLQSRNGYPTLLTTWEGERMRIEEVEEAPWLDSAVAEWAHFAEIGGIPLSADDRYYFYSTEIGLIEDLASGAALFRRRSI</sequence>
<organism evidence="1 2">
    <name type="scientific">Allosphingosinicella deserti</name>
    <dbReference type="NCBI Taxonomy" id="2116704"/>
    <lineage>
        <taxon>Bacteria</taxon>
        <taxon>Pseudomonadati</taxon>
        <taxon>Pseudomonadota</taxon>
        <taxon>Alphaproteobacteria</taxon>
        <taxon>Sphingomonadales</taxon>
        <taxon>Sphingomonadaceae</taxon>
        <taxon>Allosphingosinicella</taxon>
    </lineage>
</organism>
<dbReference type="OrthoDB" id="7584317at2"/>
<protein>
    <submittedName>
        <fullName evidence="1">Uncharacterized protein</fullName>
    </submittedName>
</protein>
<gene>
    <name evidence="1" type="ORF">C7I55_25910</name>
</gene>
<dbReference type="RefSeq" id="WP_106515957.1">
    <property type="nucleotide sequence ID" value="NZ_PXYI01000013.1"/>
</dbReference>
<evidence type="ECO:0000313" key="1">
    <source>
        <dbReference type="EMBL" id="PSJ36510.1"/>
    </source>
</evidence>
<keyword evidence="2" id="KW-1185">Reference proteome</keyword>
<dbReference type="Proteomes" id="UP000241167">
    <property type="component" value="Unassembled WGS sequence"/>
</dbReference>
<dbReference type="EMBL" id="PXYI01000013">
    <property type="protein sequence ID" value="PSJ36510.1"/>
    <property type="molecule type" value="Genomic_DNA"/>
</dbReference>
<reference evidence="1 2" key="1">
    <citation type="submission" date="2018-03" db="EMBL/GenBank/DDBJ databases">
        <title>The draft genome of Sphingosinicella sp. GL-C-18.</title>
        <authorList>
            <person name="Liu L."/>
            <person name="Li L."/>
            <person name="Liang L."/>
            <person name="Zhang X."/>
            <person name="Wang T."/>
        </authorList>
    </citation>
    <scope>NUCLEOTIDE SEQUENCE [LARGE SCALE GENOMIC DNA]</scope>
    <source>
        <strain evidence="1 2">GL-C-18</strain>
    </source>
</reference>
<proteinExistence type="predicted"/>
<dbReference type="AlphaFoldDB" id="A0A2P7QEW0"/>
<accession>A0A2P7QEW0</accession>
<name>A0A2P7QEW0_9SPHN</name>